<evidence type="ECO:0000313" key="3">
    <source>
        <dbReference type="EMBL" id="VDM01772.1"/>
    </source>
</evidence>
<sequence length="408" mass="45710">MTEAAALARTEVSHLQSHNLSSYKPTLRELRDICVRFLAFSHSVEFYLVPSKADRELPSIADMDLVTLEQMTQRWLNLLVTLVNFSEELKQEVAVWKAELAGTFTEGQKKQRLMSSISWWHDVLQTISDLHPPGHPNSKPLADLVAQIASIGFRTPVERPPCGSEPPPSLPSSSEIVENSAWVGYVLGLILTLSSYLCSVGVHFSGASFKMTNFYPPFCAHYIPFQFAAQATLTTVSLLVIIRDLGCLFRLARLGTERPIDGIVWCQRLTSEDEACTSLSGPVERRLFAAEFRDLASSHATPIEQASVPNARRDSEAHRQQQQQSFCDPAPSRVSPASHRRQFPSFSCRGWRLLVVLGFLSSAYFYWRLSRMDCPLNFFDMTLSLPGLTIGHLETFFADFLNNGQPPV</sequence>
<dbReference type="Proteomes" id="UP000275846">
    <property type="component" value="Unassembled WGS sequence"/>
</dbReference>
<dbReference type="EMBL" id="UYSU01039886">
    <property type="protein sequence ID" value="VDM01772.1"/>
    <property type="molecule type" value="Genomic_DNA"/>
</dbReference>
<feature type="transmembrane region" description="Helical" evidence="2">
    <location>
        <begin position="222"/>
        <end position="242"/>
    </location>
</feature>
<feature type="transmembrane region" description="Helical" evidence="2">
    <location>
        <begin position="182"/>
        <end position="202"/>
    </location>
</feature>
<keyword evidence="2" id="KW-1133">Transmembrane helix</keyword>
<evidence type="ECO:0000313" key="4">
    <source>
        <dbReference type="Proteomes" id="UP000275846"/>
    </source>
</evidence>
<organism evidence="3 4">
    <name type="scientific">Schistocephalus solidus</name>
    <name type="common">Tapeworm</name>
    <dbReference type="NCBI Taxonomy" id="70667"/>
    <lineage>
        <taxon>Eukaryota</taxon>
        <taxon>Metazoa</taxon>
        <taxon>Spiralia</taxon>
        <taxon>Lophotrochozoa</taxon>
        <taxon>Platyhelminthes</taxon>
        <taxon>Cestoda</taxon>
        <taxon>Eucestoda</taxon>
        <taxon>Diphyllobothriidea</taxon>
        <taxon>Diphyllobothriidae</taxon>
        <taxon>Schistocephalus</taxon>
    </lineage>
</organism>
<keyword evidence="2" id="KW-0472">Membrane</keyword>
<accession>A0A3P7ET44</accession>
<evidence type="ECO:0000256" key="1">
    <source>
        <dbReference type="SAM" id="MobiDB-lite"/>
    </source>
</evidence>
<keyword evidence="4" id="KW-1185">Reference proteome</keyword>
<feature type="transmembrane region" description="Helical" evidence="2">
    <location>
        <begin position="350"/>
        <end position="367"/>
    </location>
</feature>
<proteinExistence type="predicted"/>
<reference evidence="3 4" key="1">
    <citation type="submission" date="2018-11" db="EMBL/GenBank/DDBJ databases">
        <authorList>
            <consortium name="Pathogen Informatics"/>
        </authorList>
    </citation>
    <scope>NUCLEOTIDE SEQUENCE [LARGE SCALE GENOMIC DNA]</scope>
    <source>
        <strain evidence="3 4">NST_G2</strain>
    </source>
</reference>
<gene>
    <name evidence="3" type="ORF">SSLN_LOCUS15386</name>
</gene>
<dbReference type="AlphaFoldDB" id="A0A3P7ET44"/>
<feature type="region of interest" description="Disordered" evidence="1">
    <location>
        <begin position="306"/>
        <end position="338"/>
    </location>
</feature>
<name>A0A3P7ET44_SCHSO</name>
<keyword evidence="2" id="KW-0812">Transmembrane</keyword>
<dbReference type="OrthoDB" id="10566456at2759"/>
<evidence type="ECO:0000256" key="2">
    <source>
        <dbReference type="SAM" id="Phobius"/>
    </source>
</evidence>
<protein>
    <submittedName>
        <fullName evidence="3">Uncharacterized protein</fullName>
    </submittedName>
</protein>